<evidence type="ECO:0000256" key="7">
    <source>
        <dbReference type="ARBA" id="ARBA00022777"/>
    </source>
</evidence>
<dbReference type="GO" id="GO:0000155">
    <property type="term" value="F:phosphorelay sensor kinase activity"/>
    <property type="evidence" value="ECO:0007669"/>
    <property type="project" value="InterPro"/>
</dbReference>
<evidence type="ECO:0000256" key="2">
    <source>
        <dbReference type="ARBA" id="ARBA00004236"/>
    </source>
</evidence>
<dbReference type="PANTHER" id="PTHR45436">
    <property type="entry name" value="SENSOR HISTIDINE KINASE YKOH"/>
    <property type="match status" value="1"/>
</dbReference>
<feature type="domain" description="HAMP" evidence="14">
    <location>
        <begin position="181"/>
        <end position="234"/>
    </location>
</feature>
<keyword evidence="10 12" id="KW-0472">Membrane</keyword>
<feature type="transmembrane region" description="Helical" evidence="12">
    <location>
        <begin position="14"/>
        <end position="37"/>
    </location>
</feature>
<sequence length="464" mass="49320">MAHPARWGLRIRSALIVAVVVTVALAIAALSLTYVLYRSLISASDDAAAERIRQISSQLALESPADLDRSALAVDNRVSIVQIIDQAGQVVQSSAASPPVPITDVRPPAGGIAHDVPTASGADEGRLSAATLDGRGGPYTVVVAIDEEEAERTIKLVALLIAVATPFIVALAALAAYTLIGRSLRSVENIRTRVAAITSADLSGRVPVPPQRDEIAALAVTMNDMLARIESGHNAQRRFISDASHELRSPLTTITAALELGRARPAVLDSAMLDDTLLPEAERMRHLIDDLLLLARADENALTRRQTDVDLDDILSNEVARTRTTTALTITIAVEPARITGDPAHLGRAVRNLLDNATRYAATTIDVRLHLEHGHPRIEISDDGPGIAEPDRPHVFDRFYRPQHDRGRGSGGSGLGLAIVAEIVAAHHGTVRIEPNLPTGTLVTIDLPGPDERPPRSAAPATAP</sequence>
<dbReference type="AlphaFoldDB" id="A0A5N0E8D5"/>
<dbReference type="PROSITE" id="PS50109">
    <property type="entry name" value="HIS_KIN"/>
    <property type="match status" value="1"/>
</dbReference>
<dbReference type="Pfam" id="PF00672">
    <property type="entry name" value="HAMP"/>
    <property type="match status" value="1"/>
</dbReference>
<dbReference type="InterPro" id="IPR036097">
    <property type="entry name" value="HisK_dim/P_sf"/>
</dbReference>
<dbReference type="Pfam" id="PF00512">
    <property type="entry name" value="HisKA"/>
    <property type="match status" value="1"/>
</dbReference>
<evidence type="ECO:0000256" key="3">
    <source>
        <dbReference type="ARBA" id="ARBA00012438"/>
    </source>
</evidence>
<evidence type="ECO:0000256" key="4">
    <source>
        <dbReference type="ARBA" id="ARBA00022553"/>
    </source>
</evidence>
<dbReference type="SMART" id="SM00304">
    <property type="entry name" value="HAMP"/>
    <property type="match status" value="1"/>
</dbReference>
<keyword evidence="8 12" id="KW-1133">Transmembrane helix</keyword>
<name>A0A5N0E8D5_9NOCA</name>
<gene>
    <name evidence="15" type="ORF">F3087_29000</name>
</gene>
<dbReference type="SMART" id="SM00387">
    <property type="entry name" value="HATPase_c"/>
    <property type="match status" value="1"/>
</dbReference>
<dbReference type="InterPro" id="IPR050428">
    <property type="entry name" value="TCS_sensor_his_kinase"/>
</dbReference>
<evidence type="ECO:0000256" key="10">
    <source>
        <dbReference type="ARBA" id="ARBA00023136"/>
    </source>
</evidence>
<dbReference type="InterPro" id="IPR036890">
    <property type="entry name" value="HATPase_C_sf"/>
</dbReference>
<dbReference type="PRINTS" id="PR00344">
    <property type="entry name" value="BCTRLSENSOR"/>
</dbReference>
<dbReference type="InterPro" id="IPR004358">
    <property type="entry name" value="Sig_transdc_His_kin-like_C"/>
</dbReference>
<dbReference type="SUPFAM" id="SSF47384">
    <property type="entry name" value="Homodimeric domain of signal transducing histidine kinase"/>
    <property type="match status" value="1"/>
</dbReference>
<comment type="catalytic activity">
    <reaction evidence="1">
        <text>ATP + protein L-histidine = ADP + protein N-phospho-L-histidine.</text>
        <dbReference type="EC" id="2.7.13.3"/>
    </reaction>
</comment>
<dbReference type="Gene3D" id="3.30.565.10">
    <property type="entry name" value="Histidine kinase-like ATPase, C-terminal domain"/>
    <property type="match status" value="1"/>
</dbReference>
<feature type="domain" description="Histidine kinase" evidence="13">
    <location>
        <begin position="242"/>
        <end position="451"/>
    </location>
</feature>
<evidence type="ECO:0000256" key="12">
    <source>
        <dbReference type="SAM" id="Phobius"/>
    </source>
</evidence>
<keyword evidence="6 12" id="KW-0812">Transmembrane</keyword>
<keyword evidence="4" id="KW-0597">Phosphoprotein</keyword>
<dbReference type="EMBL" id="VXLC01000015">
    <property type="protein sequence ID" value="KAA8885672.1"/>
    <property type="molecule type" value="Genomic_DNA"/>
</dbReference>
<comment type="subcellular location">
    <subcellularLocation>
        <location evidence="2">Cell membrane</location>
    </subcellularLocation>
</comment>
<dbReference type="PANTHER" id="PTHR45436:SF5">
    <property type="entry name" value="SENSOR HISTIDINE KINASE TRCS"/>
    <property type="match status" value="1"/>
</dbReference>
<comment type="caution">
    <text evidence="15">The sequence shown here is derived from an EMBL/GenBank/DDBJ whole genome shotgun (WGS) entry which is preliminary data.</text>
</comment>
<evidence type="ECO:0000256" key="6">
    <source>
        <dbReference type="ARBA" id="ARBA00022692"/>
    </source>
</evidence>
<dbReference type="Gene3D" id="1.10.287.130">
    <property type="match status" value="1"/>
</dbReference>
<evidence type="ECO:0000256" key="1">
    <source>
        <dbReference type="ARBA" id="ARBA00000085"/>
    </source>
</evidence>
<evidence type="ECO:0000256" key="11">
    <source>
        <dbReference type="SAM" id="MobiDB-lite"/>
    </source>
</evidence>
<dbReference type="Pfam" id="PF02518">
    <property type="entry name" value="HATPase_c"/>
    <property type="match status" value="1"/>
</dbReference>
<accession>A0A5N0E8D5</accession>
<dbReference type="InterPro" id="IPR003660">
    <property type="entry name" value="HAMP_dom"/>
</dbReference>
<evidence type="ECO:0000313" key="16">
    <source>
        <dbReference type="Proteomes" id="UP000323876"/>
    </source>
</evidence>
<dbReference type="SUPFAM" id="SSF55874">
    <property type="entry name" value="ATPase domain of HSP90 chaperone/DNA topoisomerase II/histidine kinase"/>
    <property type="match status" value="1"/>
</dbReference>
<dbReference type="EC" id="2.7.13.3" evidence="3"/>
<dbReference type="RefSeq" id="WP_150405230.1">
    <property type="nucleotide sequence ID" value="NZ_VXLC01000015.1"/>
</dbReference>
<keyword evidence="16" id="KW-1185">Reference proteome</keyword>
<dbReference type="OrthoDB" id="9786919at2"/>
<evidence type="ECO:0000256" key="8">
    <source>
        <dbReference type="ARBA" id="ARBA00022989"/>
    </source>
</evidence>
<dbReference type="InterPro" id="IPR005467">
    <property type="entry name" value="His_kinase_dom"/>
</dbReference>
<keyword evidence="7" id="KW-0418">Kinase</keyword>
<evidence type="ECO:0000313" key="15">
    <source>
        <dbReference type="EMBL" id="KAA8885672.1"/>
    </source>
</evidence>
<feature type="region of interest" description="Disordered" evidence="11">
    <location>
        <begin position="444"/>
        <end position="464"/>
    </location>
</feature>
<dbReference type="CDD" id="cd06225">
    <property type="entry name" value="HAMP"/>
    <property type="match status" value="1"/>
</dbReference>
<dbReference type="PROSITE" id="PS50885">
    <property type="entry name" value="HAMP"/>
    <property type="match status" value="1"/>
</dbReference>
<evidence type="ECO:0000256" key="9">
    <source>
        <dbReference type="ARBA" id="ARBA00023012"/>
    </source>
</evidence>
<dbReference type="InterPro" id="IPR003594">
    <property type="entry name" value="HATPase_dom"/>
</dbReference>
<dbReference type="CDD" id="cd00082">
    <property type="entry name" value="HisKA"/>
    <property type="match status" value="1"/>
</dbReference>
<proteinExistence type="predicted"/>
<dbReference type="SMART" id="SM00388">
    <property type="entry name" value="HisKA"/>
    <property type="match status" value="1"/>
</dbReference>
<evidence type="ECO:0000259" key="13">
    <source>
        <dbReference type="PROSITE" id="PS50109"/>
    </source>
</evidence>
<evidence type="ECO:0000259" key="14">
    <source>
        <dbReference type="PROSITE" id="PS50885"/>
    </source>
</evidence>
<keyword evidence="5" id="KW-0808">Transferase</keyword>
<reference evidence="15 16" key="1">
    <citation type="submission" date="2019-09" db="EMBL/GenBank/DDBJ databases">
        <authorList>
            <person name="Wang X."/>
        </authorList>
    </citation>
    <scope>NUCLEOTIDE SEQUENCE [LARGE SCALE GENOMIC DNA]</scope>
    <source>
        <strain evidence="15 16">CICC 11023</strain>
    </source>
</reference>
<dbReference type="Gene3D" id="6.10.340.10">
    <property type="match status" value="1"/>
</dbReference>
<organism evidence="15 16">
    <name type="scientific">Nocardia colli</name>
    <dbReference type="NCBI Taxonomy" id="2545717"/>
    <lineage>
        <taxon>Bacteria</taxon>
        <taxon>Bacillati</taxon>
        <taxon>Actinomycetota</taxon>
        <taxon>Actinomycetes</taxon>
        <taxon>Mycobacteriales</taxon>
        <taxon>Nocardiaceae</taxon>
        <taxon>Nocardia</taxon>
    </lineage>
</organism>
<feature type="transmembrane region" description="Helical" evidence="12">
    <location>
        <begin position="156"/>
        <end position="180"/>
    </location>
</feature>
<keyword evidence="9" id="KW-0902">Two-component regulatory system</keyword>
<dbReference type="InterPro" id="IPR003661">
    <property type="entry name" value="HisK_dim/P_dom"/>
</dbReference>
<evidence type="ECO:0000256" key="5">
    <source>
        <dbReference type="ARBA" id="ARBA00022679"/>
    </source>
</evidence>
<dbReference type="GO" id="GO:0005886">
    <property type="term" value="C:plasma membrane"/>
    <property type="evidence" value="ECO:0007669"/>
    <property type="project" value="UniProtKB-SubCell"/>
</dbReference>
<protein>
    <recommendedName>
        <fullName evidence="3">histidine kinase</fullName>
        <ecNumber evidence="3">2.7.13.3</ecNumber>
    </recommendedName>
</protein>
<dbReference type="Proteomes" id="UP000323876">
    <property type="component" value="Unassembled WGS sequence"/>
</dbReference>
<dbReference type="CDD" id="cd00075">
    <property type="entry name" value="HATPase"/>
    <property type="match status" value="1"/>
</dbReference>